<keyword evidence="4" id="KW-0732">Signal</keyword>
<keyword evidence="5" id="KW-0391">Immunity</keyword>
<dbReference type="Proteomes" id="UP000521578">
    <property type="component" value="Unassembled WGS sequence"/>
</dbReference>
<keyword evidence="3" id="KW-0812">Transmembrane</keyword>
<keyword evidence="9" id="KW-0325">Glycoprotein</keyword>
<evidence type="ECO:0000313" key="12">
    <source>
        <dbReference type="Proteomes" id="UP000521578"/>
    </source>
</evidence>
<dbReference type="PANTHER" id="PTHR16675:SF242">
    <property type="entry name" value="MAJOR HISTOCOMPATIBILITY COMPLEX CLASS I-RELATED GENE PROTEIN"/>
    <property type="match status" value="1"/>
</dbReference>
<evidence type="ECO:0000256" key="4">
    <source>
        <dbReference type="ARBA" id="ARBA00022729"/>
    </source>
</evidence>
<evidence type="ECO:0000256" key="8">
    <source>
        <dbReference type="ARBA" id="ARBA00023157"/>
    </source>
</evidence>
<evidence type="ECO:0000256" key="6">
    <source>
        <dbReference type="ARBA" id="ARBA00022989"/>
    </source>
</evidence>
<sequence length="77" mass="8438">SLRSLRVAVSEPSPGLPQSVAVRYLDGTPTTACDSERGRMEPQTPWMVAGAEPGYWDTETRNSEGHRHVDVADLETL</sequence>
<dbReference type="GO" id="GO:0005615">
    <property type="term" value="C:extracellular space"/>
    <property type="evidence" value="ECO:0007669"/>
    <property type="project" value="TreeGrafter"/>
</dbReference>
<feature type="non-terminal residue" evidence="11">
    <location>
        <position position="77"/>
    </location>
</feature>
<dbReference type="AlphaFoldDB" id="A0AA97MX08"/>
<dbReference type="GO" id="GO:0002474">
    <property type="term" value="P:antigen processing and presentation of peptide antigen via MHC class I"/>
    <property type="evidence" value="ECO:0007669"/>
    <property type="project" value="UniProtKB-KW"/>
</dbReference>
<evidence type="ECO:0000259" key="10">
    <source>
        <dbReference type="Pfam" id="PF00129"/>
    </source>
</evidence>
<feature type="domain" description="MHC class I-like antigen recognition-like" evidence="10">
    <location>
        <begin position="1"/>
        <end position="77"/>
    </location>
</feature>
<evidence type="ECO:0000256" key="2">
    <source>
        <dbReference type="ARBA" id="ARBA00022451"/>
    </source>
</evidence>
<evidence type="ECO:0000256" key="1">
    <source>
        <dbReference type="ARBA" id="ARBA00004479"/>
    </source>
</evidence>
<dbReference type="GO" id="GO:0009897">
    <property type="term" value="C:external side of plasma membrane"/>
    <property type="evidence" value="ECO:0007669"/>
    <property type="project" value="TreeGrafter"/>
</dbReference>
<comment type="subcellular location">
    <subcellularLocation>
        <location evidence="1">Membrane</location>
        <topology evidence="1">Single-pass type I membrane protein</topology>
    </subcellularLocation>
</comment>
<evidence type="ECO:0000256" key="9">
    <source>
        <dbReference type="ARBA" id="ARBA00023180"/>
    </source>
</evidence>
<accession>A0AA97MX08</accession>
<evidence type="ECO:0000313" key="11">
    <source>
        <dbReference type="EMBL" id="NXF00202.1"/>
    </source>
</evidence>
<keyword evidence="6" id="KW-1133">Transmembrane helix</keyword>
<dbReference type="GO" id="GO:0006955">
    <property type="term" value="P:immune response"/>
    <property type="evidence" value="ECO:0007669"/>
    <property type="project" value="TreeGrafter"/>
</dbReference>
<keyword evidence="8" id="KW-1015">Disulfide bond</keyword>
<keyword evidence="7" id="KW-0472">Membrane</keyword>
<evidence type="ECO:0000256" key="7">
    <source>
        <dbReference type="ARBA" id="ARBA00023136"/>
    </source>
</evidence>
<feature type="non-terminal residue" evidence="11">
    <location>
        <position position="1"/>
    </location>
</feature>
<dbReference type="InterPro" id="IPR037055">
    <property type="entry name" value="MHC_I-like_Ag-recog_sf"/>
</dbReference>
<evidence type="ECO:0000256" key="3">
    <source>
        <dbReference type="ARBA" id="ARBA00022692"/>
    </source>
</evidence>
<dbReference type="SUPFAM" id="SSF54452">
    <property type="entry name" value="MHC antigen-recognition domain"/>
    <property type="match status" value="1"/>
</dbReference>
<protein>
    <submittedName>
        <fullName evidence="11">1A31 protein</fullName>
    </submittedName>
</protein>
<organism evidence="11">
    <name type="scientific">Menura novaehollandiae</name>
    <name type="common">superb lyrebird</name>
    <dbReference type="NCBI Taxonomy" id="47692"/>
    <lineage>
        <taxon>Eukaryota</taxon>
        <taxon>Metazoa</taxon>
        <taxon>Chordata</taxon>
        <taxon>Craniata</taxon>
        <taxon>Vertebrata</taxon>
        <taxon>Euteleostomi</taxon>
        <taxon>Archelosauria</taxon>
        <taxon>Archosauria</taxon>
        <taxon>Dinosauria</taxon>
        <taxon>Saurischia</taxon>
        <taxon>Theropoda</taxon>
        <taxon>Coelurosauria</taxon>
        <taxon>Aves</taxon>
        <taxon>Neognathae</taxon>
        <taxon>Neoaves</taxon>
        <taxon>Telluraves</taxon>
        <taxon>Australaves</taxon>
        <taxon>Passeriformes</taxon>
        <taxon>Menuridae</taxon>
        <taxon>Menura</taxon>
    </lineage>
</organism>
<dbReference type="Gene3D" id="3.30.500.10">
    <property type="entry name" value="MHC class I-like antigen recognition-like"/>
    <property type="match status" value="1"/>
</dbReference>
<gene>
    <name evidence="11" type="primary">Hlaa</name>
    <name evidence="11" type="ORF">MENNOV_R16051</name>
</gene>
<name>A0AA97MX08_9PASS</name>
<reference evidence="11" key="1">
    <citation type="submission" date="2022-12" db="EMBL/GenBank/DDBJ databases">
        <title>Bird 10,000 Genomes (B10K) Project - Family phase.</title>
        <authorList>
            <person name="Zhang G."/>
        </authorList>
    </citation>
    <scope>NUCLEOTIDE SEQUENCE</scope>
    <source>
        <strain evidence="11">B10K-CU-030-46</strain>
        <tissue evidence="11">Muscle</tissue>
    </source>
</reference>
<dbReference type="InterPro" id="IPR011162">
    <property type="entry name" value="MHC_I/II-like_Ag-recog"/>
</dbReference>
<comment type="caution">
    <text evidence="11">The sequence shown here is derived from an EMBL/GenBank/DDBJ whole genome shotgun (WGS) entry which is preliminary data.</text>
</comment>
<dbReference type="GO" id="GO:0042612">
    <property type="term" value="C:MHC class I protein complex"/>
    <property type="evidence" value="ECO:0007669"/>
    <property type="project" value="UniProtKB-KW"/>
</dbReference>
<dbReference type="InterPro" id="IPR011161">
    <property type="entry name" value="MHC_I-like_Ag-recog"/>
</dbReference>
<dbReference type="Pfam" id="PF00129">
    <property type="entry name" value="MHC_I"/>
    <property type="match status" value="1"/>
</dbReference>
<keyword evidence="12" id="KW-1185">Reference proteome</keyword>
<dbReference type="InterPro" id="IPR050208">
    <property type="entry name" value="MHC_class-I_related"/>
</dbReference>
<evidence type="ECO:0000256" key="5">
    <source>
        <dbReference type="ARBA" id="ARBA00022859"/>
    </source>
</evidence>
<proteinExistence type="predicted"/>
<keyword evidence="2" id="KW-0490">MHC I</keyword>
<dbReference type="EMBL" id="VWPS01001490">
    <property type="protein sequence ID" value="NXF00202.1"/>
    <property type="molecule type" value="Genomic_DNA"/>
</dbReference>
<dbReference type="PANTHER" id="PTHR16675">
    <property type="entry name" value="MHC CLASS I-RELATED"/>
    <property type="match status" value="1"/>
</dbReference>